<evidence type="ECO:0000256" key="1">
    <source>
        <dbReference type="SAM" id="SignalP"/>
    </source>
</evidence>
<reference evidence="2" key="1">
    <citation type="submission" date="2022-11" db="EMBL/GenBank/DDBJ databases">
        <title>Centuries of genome instability and evolution in soft-shell clam transmissible cancer (bioRxiv).</title>
        <authorList>
            <person name="Hart S.F.M."/>
            <person name="Yonemitsu M.A."/>
            <person name="Giersch R.M."/>
            <person name="Beal B.F."/>
            <person name="Arriagada G."/>
            <person name="Davis B.W."/>
            <person name="Ostrander E.A."/>
            <person name="Goff S.P."/>
            <person name="Metzger M.J."/>
        </authorList>
    </citation>
    <scope>NUCLEOTIDE SEQUENCE</scope>
    <source>
        <strain evidence="2">MELC-2E11</strain>
        <tissue evidence="2">Siphon/mantle</tissue>
    </source>
</reference>
<feature type="non-terminal residue" evidence="2">
    <location>
        <position position="90"/>
    </location>
</feature>
<dbReference type="Proteomes" id="UP001164746">
    <property type="component" value="Chromosome 13"/>
</dbReference>
<feature type="signal peptide" evidence="1">
    <location>
        <begin position="1"/>
        <end position="19"/>
    </location>
</feature>
<keyword evidence="3" id="KW-1185">Reference proteome</keyword>
<keyword evidence="1" id="KW-0732">Signal</keyword>
<feature type="chain" id="PRO_5046329951" evidence="1">
    <location>
        <begin position="20"/>
        <end position="90"/>
    </location>
</feature>
<proteinExistence type="predicted"/>
<evidence type="ECO:0000313" key="2">
    <source>
        <dbReference type="EMBL" id="WAR24151.1"/>
    </source>
</evidence>
<organism evidence="2 3">
    <name type="scientific">Mya arenaria</name>
    <name type="common">Soft-shell clam</name>
    <dbReference type="NCBI Taxonomy" id="6604"/>
    <lineage>
        <taxon>Eukaryota</taxon>
        <taxon>Metazoa</taxon>
        <taxon>Spiralia</taxon>
        <taxon>Lophotrochozoa</taxon>
        <taxon>Mollusca</taxon>
        <taxon>Bivalvia</taxon>
        <taxon>Autobranchia</taxon>
        <taxon>Heteroconchia</taxon>
        <taxon>Euheterodonta</taxon>
        <taxon>Imparidentia</taxon>
        <taxon>Neoheterodontei</taxon>
        <taxon>Myida</taxon>
        <taxon>Myoidea</taxon>
        <taxon>Myidae</taxon>
        <taxon>Mya</taxon>
    </lineage>
</organism>
<accession>A0ABY7FTG2</accession>
<dbReference type="EMBL" id="CP111024">
    <property type="protein sequence ID" value="WAR24151.1"/>
    <property type="molecule type" value="Genomic_DNA"/>
</dbReference>
<name>A0ABY7FTG2_MYAAR</name>
<protein>
    <submittedName>
        <fullName evidence="2">Uncharacterized protein</fullName>
    </submittedName>
</protein>
<sequence>MVLFVLNLTGLKLHELATASSSGPQGPLGMGAGVEEADKAGSCCGAKTKVLPFEGGDDEDAGSTFGPLDQRECRDVIFLIIFIAFLGGVV</sequence>
<gene>
    <name evidence="2" type="ORF">MAR_037820</name>
</gene>
<evidence type="ECO:0000313" key="3">
    <source>
        <dbReference type="Proteomes" id="UP001164746"/>
    </source>
</evidence>